<dbReference type="PANTHER" id="PTHR10183:SF382">
    <property type="entry name" value="CALPAIN-15"/>
    <property type="match status" value="1"/>
</dbReference>
<dbReference type="InterPro" id="IPR001300">
    <property type="entry name" value="Peptidase_C2_calpain_cat"/>
</dbReference>
<dbReference type="STRING" id="2018661.A0A2A2JBA6"/>
<keyword evidence="2" id="KW-0597">Phosphoprotein</keyword>
<keyword evidence="4" id="KW-0479">Metal-binding</keyword>
<dbReference type="PRINTS" id="PR00704">
    <property type="entry name" value="CALPAIN"/>
</dbReference>
<keyword evidence="6 12" id="KW-0863">Zinc-finger</keyword>
<evidence type="ECO:0000256" key="11">
    <source>
        <dbReference type="PROSITE-ProRule" id="PRU00239"/>
    </source>
</evidence>
<dbReference type="InterPro" id="IPR000169">
    <property type="entry name" value="Pept_cys_AS"/>
</dbReference>
<evidence type="ECO:0000256" key="7">
    <source>
        <dbReference type="ARBA" id="ARBA00022801"/>
    </source>
</evidence>
<keyword evidence="8 11" id="KW-0788">Thiol protease</keyword>
<dbReference type="PROSITE" id="PS01358">
    <property type="entry name" value="ZF_RANBP2_1"/>
    <property type="match status" value="2"/>
</dbReference>
<name>A0A2A2JBA6_9BILA</name>
<evidence type="ECO:0000256" key="9">
    <source>
        <dbReference type="ARBA" id="ARBA00022833"/>
    </source>
</evidence>
<dbReference type="CDD" id="cd00044">
    <property type="entry name" value="CysPc"/>
    <property type="match status" value="1"/>
</dbReference>
<evidence type="ECO:0000256" key="12">
    <source>
        <dbReference type="PROSITE-ProRule" id="PRU00322"/>
    </source>
</evidence>
<evidence type="ECO:0000256" key="1">
    <source>
        <dbReference type="ARBA" id="ARBA00007623"/>
    </source>
</evidence>
<evidence type="ECO:0000259" key="14">
    <source>
        <dbReference type="PROSITE" id="PS50199"/>
    </source>
</evidence>
<dbReference type="SMART" id="SM00230">
    <property type="entry name" value="CysPc"/>
    <property type="match status" value="1"/>
</dbReference>
<feature type="active site" evidence="10 11">
    <location>
        <position position="488"/>
    </location>
</feature>
<dbReference type="PROSITE" id="PS00139">
    <property type="entry name" value="THIOL_PROTEASE_CYS"/>
    <property type="match status" value="1"/>
</dbReference>
<dbReference type="Pfam" id="PF00641">
    <property type="entry name" value="Zn_ribbon_RanBP"/>
    <property type="match status" value="1"/>
</dbReference>
<dbReference type="InterPro" id="IPR038765">
    <property type="entry name" value="Papain-like_cys_pep_sf"/>
</dbReference>
<dbReference type="PROSITE" id="PS50199">
    <property type="entry name" value="ZF_RANBP2_2"/>
    <property type="match status" value="2"/>
</dbReference>
<evidence type="ECO:0000256" key="10">
    <source>
        <dbReference type="PIRSR" id="PIRSR622684-1"/>
    </source>
</evidence>
<keyword evidence="3 11" id="KW-0645">Protease</keyword>
<evidence type="ECO:0008006" key="18">
    <source>
        <dbReference type="Google" id="ProtNLM"/>
    </source>
</evidence>
<evidence type="ECO:0000259" key="15">
    <source>
        <dbReference type="PROSITE" id="PS50203"/>
    </source>
</evidence>
<organism evidence="16 17">
    <name type="scientific">Diploscapter pachys</name>
    <dbReference type="NCBI Taxonomy" id="2018661"/>
    <lineage>
        <taxon>Eukaryota</taxon>
        <taxon>Metazoa</taxon>
        <taxon>Ecdysozoa</taxon>
        <taxon>Nematoda</taxon>
        <taxon>Chromadorea</taxon>
        <taxon>Rhabditida</taxon>
        <taxon>Rhabditina</taxon>
        <taxon>Rhabditomorpha</taxon>
        <taxon>Rhabditoidea</taxon>
        <taxon>Rhabditidae</taxon>
        <taxon>Diploscapter</taxon>
    </lineage>
</organism>
<evidence type="ECO:0000256" key="4">
    <source>
        <dbReference type="ARBA" id="ARBA00022723"/>
    </source>
</evidence>
<feature type="active site" evidence="10 11">
    <location>
        <position position="309"/>
    </location>
</feature>
<keyword evidence="17" id="KW-1185">Reference proteome</keyword>
<evidence type="ECO:0000256" key="13">
    <source>
        <dbReference type="SAM" id="MobiDB-lite"/>
    </source>
</evidence>
<evidence type="ECO:0000256" key="2">
    <source>
        <dbReference type="ARBA" id="ARBA00022553"/>
    </source>
</evidence>
<accession>A0A2A2JBA6</accession>
<comment type="caution">
    <text evidence="16">The sequence shown here is derived from an EMBL/GenBank/DDBJ whole genome shotgun (WGS) entry which is preliminary data.</text>
</comment>
<proteinExistence type="inferred from homology"/>
<reference evidence="16 17" key="1">
    <citation type="journal article" date="2017" name="Curr. Biol.">
        <title>Genome architecture and evolution of a unichromosomal asexual nematode.</title>
        <authorList>
            <person name="Fradin H."/>
            <person name="Zegar C."/>
            <person name="Gutwein M."/>
            <person name="Lucas J."/>
            <person name="Kovtun M."/>
            <person name="Corcoran D."/>
            <person name="Baugh L.R."/>
            <person name="Kiontke K."/>
            <person name="Gunsalus K."/>
            <person name="Fitch D.H."/>
            <person name="Piano F."/>
        </authorList>
    </citation>
    <scope>NUCLEOTIDE SEQUENCE [LARGE SCALE GENOMIC DNA]</scope>
    <source>
        <strain evidence="16">PF1309</strain>
    </source>
</reference>
<evidence type="ECO:0000256" key="8">
    <source>
        <dbReference type="ARBA" id="ARBA00022807"/>
    </source>
</evidence>
<dbReference type="GO" id="GO:0005737">
    <property type="term" value="C:cytoplasm"/>
    <property type="evidence" value="ECO:0007669"/>
    <property type="project" value="TreeGrafter"/>
</dbReference>
<evidence type="ECO:0000256" key="6">
    <source>
        <dbReference type="ARBA" id="ARBA00022771"/>
    </source>
</evidence>
<dbReference type="AlphaFoldDB" id="A0A2A2JBA6"/>
<dbReference type="InterPro" id="IPR001876">
    <property type="entry name" value="Znf_RanBP2"/>
</dbReference>
<dbReference type="InterPro" id="IPR022684">
    <property type="entry name" value="Calpain_cysteine_protease"/>
</dbReference>
<feature type="domain" description="RanBP2-type" evidence="14">
    <location>
        <begin position="130"/>
        <end position="160"/>
    </location>
</feature>
<evidence type="ECO:0000313" key="17">
    <source>
        <dbReference type="Proteomes" id="UP000218231"/>
    </source>
</evidence>
<dbReference type="GO" id="GO:0008270">
    <property type="term" value="F:zinc ion binding"/>
    <property type="evidence" value="ECO:0007669"/>
    <property type="project" value="UniProtKB-KW"/>
</dbReference>
<comment type="similarity">
    <text evidence="1">Belongs to the peptidase C2 family.</text>
</comment>
<dbReference type="FunFam" id="3.90.70.10:FF:000010">
    <property type="entry name" value="Calpain 15"/>
    <property type="match status" value="1"/>
</dbReference>
<feature type="domain" description="Calpain catalytic" evidence="15">
    <location>
        <begin position="240"/>
        <end position="545"/>
    </location>
</feature>
<dbReference type="Pfam" id="PF00648">
    <property type="entry name" value="Peptidase_C2"/>
    <property type="match status" value="1"/>
</dbReference>
<keyword evidence="5" id="KW-0677">Repeat</keyword>
<dbReference type="PANTHER" id="PTHR10183">
    <property type="entry name" value="CALPAIN"/>
    <property type="match status" value="1"/>
</dbReference>
<dbReference type="SUPFAM" id="SSF54001">
    <property type="entry name" value="Cysteine proteinases"/>
    <property type="match status" value="1"/>
</dbReference>
<dbReference type="EMBL" id="LIAE01010556">
    <property type="protein sequence ID" value="PAV58911.1"/>
    <property type="molecule type" value="Genomic_DNA"/>
</dbReference>
<dbReference type="Gene3D" id="3.90.70.10">
    <property type="entry name" value="Cysteine proteinases"/>
    <property type="match status" value="1"/>
</dbReference>
<sequence length="824" mass="92382">MSWHCPLCTLENRLESPHCQACLSENPALARKPSPSIIPQFISRNVEGFSQAMKGIISSAADIAAKAAEKVISPTAEFHHDVIVLPNGPVVPNPVHPKPPNPMSAVQPYNLNMDMSLSPRQSEEEVRNFDENVVWNCTACTAENQGSSQQCSFCGNQRTVESKRHNRRANSTFYLDSPHSSRDGADSSEDSQNKSLNPNSEEFDAKMCSDITEEVIKRDKRRSEKIYRNIVETCERLKVEFVDPDFPHSKKSIGDLRRHENEAIVGQIPDHFEWLRPSRIYTKEGRAFSWAVFRDPRPSDIEQGSLGDCWLLSAMALIAERPDILEQIVLTKQYSGIGVYQVRVCVDGEWCTVTIDDSFPCNSRSLSLAFARGRKNQLWVPLIEKALAKHLGSYAKLRGGRTLEGLAMLTGAPCEVISLEKKNLDREMLWAQLISAHEASFIMGCSCGSGRRHADENAYKSKGLLTRHAYSILDVRQEGQNRLVHIRNPWGSHVWTGDWSDHWPGWPQNLRQRLLSRENHGSGAFWMSFDDFISYFDSVDIAKIRTYAGWAELRVPLLIGGHSEKKDKVVQLIITEPTEINISLYQKGARTVDDQEDLMVSLHKVSATGKVSDLVARSRREIRAFVSTGDLFLRPGQYVVICHSCMQLGTGDRMRATLAIHSSRPVYADVLKSSPAMLGDSLIEMVMREGVPSDLGSGIIVRYVTRKFGGLIVMVDNTNNRQWAHLKLSCEGSTNVISSRNVLNVADVVPPLSRQILIILSQMEPAQGFSMAWNTFVRFSNKLHLGDLAQPEIDGLVDRSASHTPKIHINDTIQQLHLPRPLFA</sequence>
<evidence type="ECO:0000313" key="16">
    <source>
        <dbReference type="EMBL" id="PAV58911.1"/>
    </source>
</evidence>
<dbReference type="SMART" id="SM00547">
    <property type="entry name" value="ZnF_RBZ"/>
    <property type="match status" value="2"/>
</dbReference>
<dbReference type="GO" id="GO:0006508">
    <property type="term" value="P:proteolysis"/>
    <property type="evidence" value="ECO:0007669"/>
    <property type="project" value="UniProtKB-KW"/>
</dbReference>
<keyword evidence="9" id="KW-0862">Zinc</keyword>
<feature type="region of interest" description="Disordered" evidence="13">
    <location>
        <begin position="159"/>
        <end position="203"/>
    </location>
</feature>
<dbReference type="Gene3D" id="2.30.30.380">
    <property type="entry name" value="Zn-finger domain of Sec23/24"/>
    <property type="match status" value="1"/>
</dbReference>
<dbReference type="OrthoDB" id="424753at2759"/>
<gene>
    <name evidence="16" type="ORF">WR25_08898</name>
</gene>
<evidence type="ECO:0000256" key="5">
    <source>
        <dbReference type="ARBA" id="ARBA00022737"/>
    </source>
</evidence>
<feature type="active site" evidence="10 11">
    <location>
        <position position="468"/>
    </location>
</feature>
<dbReference type="Proteomes" id="UP000218231">
    <property type="component" value="Unassembled WGS sequence"/>
</dbReference>
<evidence type="ECO:0000256" key="3">
    <source>
        <dbReference type="ARBA" id="ARBA00022670"/>
    </source>
</evidence>
<dbReference type="PROSITE" id="PS50203">
    <property type="entry name" value="CALPAIN_CAT"/>
    <property type="match status" value="1"/>
</dbReference>
<dbReference type="GO" id="GO:0004198">
    <property type="term" value="F:calcium-dependent cysteine-type endopeptidase activity"/>
    <property type="evidence" value="ECO:0007669"/>
    <property type="project" value="InterPro"/>
</dbReference>
<protein>
    <recommendedName>
        <fullName evidence="18">Calpain catalytic domain-containing protein</fullName>
    </recommendedName>
</protein>
<feature type="domain" description="RanBP2-type" evidence="14">
    <location>
        <begin position="1"/>
        <end position="28"/>
    </location>
</feature>
<keyword evidence="7 11" id="KW-0378">Hydrolase</keyword>